<feature type="compositionally biased region" description="Acidic residues" evidence="1">
    <location>
        <begin position="56"/>
        <end position="88"/>
    </location>
</feature>
<evidence type="ECO:0000313" key="2">
    <source>
        <dbReference type="EMBL" id="QCS42305.1"/>
    </source>
</evidence>
<dbReference type="Proteomes" id="UP000302218">
    <property type="component" value="Chromosome"/>
</dbReference>
<reference evidence="3" key="1">
    <citation type="submission" date="2019-05" db="EMBL/GenBank/DDBJ databases">
        <title>Genome sequence and methylation pattern of the halophilic Archaeon Natrinema versiforme BOL5-4.</title>
        <authorList>
            <person name="DasSarma P."/>
            <person name="Anton B.P."/>
            <person name="DasSarma S.L."/>
            <person name="Martinez F.L."/>
            <person name="Guzman D."/>
            <person name="Roberts R.J."/>
            <person name="DasSarma S."/>
        </authorList>
    </citation>
    <scope>NUCLEOTIDE SEQUENCE [LARGE SCALE GENOMIC DNA]</scope>
    <source>
        <strain evidence="3">BOL5-4</strain>
    </source>
</reference>
<dbReference type="Gene3D" id="2.60.40.10">
    <property type="entry name" value="Immunoglobulins"/>
    <property type="match status" value="1"/>
</dbReference>
<dbReference type="EMBL" id="CP040330">
    <property type="protein sequence ID" value="QCS42305.1"/>
    <property type="molecule type" value="Genomic_DNA"/>
</dbReference>
<dbReference type="RefSeq" id="WP_138244797.1">
    <property type="nucleotide sequence ID" value="NZ_CP040330.1"/>
</dbReference>
<accession>A0A4P8WGT5</accession>
<proteinExistence type="predicted"/>
<dbReference type="PROSITE" id="PS51257">
    <property type="entry name" value="PROKAR_LIPOPROTEIN"/>
    <property type="match status" value="1"/>
</dbReference>
<dbReference type="GeneID" id="40265209"/>
<organism evidence="2 3">
    <name type="scientific">Natrinema versiforme</name>
    <dbReference type="NCBI Taxonomy" id="88724"/>
    <lineage>
        <taxon>Archaea</taxon>
        <taxon>Methanobacteriati</taxon>
        <taxon>Methanobacteriota</taxon>
        <taxon>Stenosarchaea group</taxon>
        <taxon>Halobacteria</taxon>
        <taxon>Halobacteriales</taxon>
        <taxon>Natrialbaceae</taxon>
        <taxon>Natrinema</taxon>
    </lineage>
</organism>
<protein>
    <recommendedName>
        <fullName evidence="4">CARDB domain-containing protein</fullName>
    </recommendedName>
</protein>
<evidence type="ECO:0008006" key="4">
    <source>
        <dbReference type="Google" id="ProtNLM"/>
    </source>
</evidence>
<evidence type="ECO:0000256" key="1">
    <source>
        <dbReference type="SAM" id="MobiDB-lite"/>
    </source>
</evidence>
<sequence length="321" mass="33403">MERRTFIGVSGVGLGLAGCLNAAVDDSDAEAEPESGNKTSETTDESFSDANSSTGDETESEDDSNTDESEEGADEAAEDDDSDDESGDSEQTVSFPSCTRAELTGTFEAGDVAFANTGFYDDGLYGNTMLEDGFVFGEDVDAPFSGTVVFEIGGDSAVREGDGEITVEIPEYGSDGTVISGLATEEMDYRTGGTTHGNPNARECLSEIEPNDTDDGTDGGNATFSVTALETNTPVDAGDFLEVSATVENTGGAEGTQDLALIVGHSAERVEEQSVTLEAGEQTGLTTGYRTPSVATDQEFPIRLESDADAAERSVLVYGTN</sequence>
<gene>
    <name evidence="2" type="ORF">FEJ81_08010</name>
</gene>
<dbReference type="InterPro" id="IPR013783">
    <property type="entry name" value="Ig-like_fold"/>
</dbReference>
<dbReference type="KEGG" id="nvr:FEJ81_08010"/>
<evidence type="ECO:0000313" key="3">
    <source>
        <dbReference type="Proteomes" id="UP000302218"/>
    </source>
</evidence>
<dbReference type="OrthoDB" id="188281at2157"/>
<name>A0A4P8WGT5_9EURY</name>
<feature type="region of interest" description="Disordered" evidence="1">
    <location>
        <begin position="25"/>
        <end position="98"/>
    </location>
</feature>
<dbReference type="AlphaFoldDB" id="A0A4P8WGT5"/>